<dbReference type="EMBL" id="CAJNOL010000100">
    <property type="protein sequence ID" value="CAF0844283.1"/>
    <property type="molecule type" value="Genomic_DNA"/>
</dbReference>
<evidence type="ECO:0000256" key="10">
    <source>
        <dbReference type="ARBA" id="ARBA00023303"/>
    </source>
</evidence>
<evidence type="ECO:0000256" key="12">
    <source>
        <dbReference type="SAM" id="Phobius"/>
    </source>
</evidence>
<dbReference type="InterPro" id="IPR001873">
    <property type="entry name" value="ENaC"/>
</dbReference>
<evidence type="ECO:0000256" key="3">
    <source>
        <dbReference type="ARBA" id="ARBA00022461"/>
    </source>
</evidence>
<comment type="similarity">
    <text evidence="11">Belongs to the amiloride-sensitive sodium channel (TC 1.A.6) family.</text>
</comment>
<dbReference type="PRINTS" id="PR01078">
    <property type="entry name" value="AMINACHANNEL"/>
</dbReference>
<keyword evidence="6" id="KW-0915">Sodium</keyword>
<feature type="transmembrane region" description="Helical" evidence="12">
    <location>
        <begin position="59"/>
        <end position="77"/>
    </location>
</feature>
<dbReference type="GO" id="GO:0005886">
    <property type="term" value="C:plasma membrane"/>
    <property type="evidence" value="ECO:0007669"/>
    <property type="project" value="TreeGrafter"/>
</dbReference>
<evidence type="ECO:0000256" key="7">
    <source>
        <dbReference type="ARBA" id="ARBA00023065"/>
    </source>
</evidence>
<keyword evidence="8 12" id="KW-0472">Membrane</keyword>
<evidence type="ECO:0000256" key="11">
    <source>
        <dbReference type="RuleBase" id="RU000679"/>
    </source>
</evidence>
<dbReference type="PANTHER" id="PTHR11690">
    <property type="entry name" value="AMILORIDE-SENSITIVE SODIUM CHANNEL-RELATED"/>
    <property type="match status" value="1"/>
</dbReference>
<evidence type="ECO:0000313" key="14">
    <source>
        <dbReference type="EMBL" id="CAF0875323.1"/>
    </source>
</evidence>
<sequence length="515" mass="59174">METKENIVGHVVVNHPMNPNLTDEPIYRRRISIIRDFALNTTTHGIPGIARGRSTQNRLFWSLVFMIFSGVMLYFIIQAIRTYFEYPTQTRVNITSERIQYFPALTICNAGGVRADAVFLPYAHYVQNFNVTTPSGERLVFDQADFIKLFFRNLINENKSIDEYVFTLNSMLLSCEYAGIECSVKDFIEFDSSVYGRCYTFNAKTKNGSVRYSHDIDNTDKLILRLYLHAHQYVANAVEGVAMMAMVHDNKQLPLIERRGMALAPGFQHRLAYTKRNIFFLSSPYSTCTNNIPPVMKFMFEKYVGADYAYSEDLCYILCAQAYIYERCKCVNPAQWNARSIVLPGTNDIIMAPLCNTSNICFKQAVNNFDLTHSIRNRYCSYCLQQCSITNFAVKSSLSIAPPEWLVPDIRAFVENSSVPLPFDWSSRWNEYIRSSYVSIELLAESSLIETYTQMAALNFIDVISNVGGQTGLWIGISFLSLMELIEMFYRLIRFQNRISQSVTIEDQKQSELKQ</sequence>
<dbReference type="Proteomes" id="UP000663870">
    <property type="component" value="Unassembled WGS sequence"/>
</dbReference>
<evidence type="ECO:0000256" key="9">
    <source>
        <dbReference type="ARBA" id="ARBA00023201"/>
    </source>
</evidence>
<accession>A0A813VEG1</accession>
<gene>
    <name evidence="13" type="ORF">JXQ802_LOCUS6349</name>
    <name evidence="14" type="ORF">PYM288_LOCUS8262</name>
</gene>
<evidence type="ECO:0000313" key="13">
    <source>
        <dbReference type="EMBL" id="CAF0844283.1"/>
    </source>
</evidence>
<dbReference type="Gene3D" id="2.60.470.10">
    <property type="entry name" value="Acid-sensing ion channels like domains"/>
    <property type="match status" value="1"/>
</dbReference>
<evidence type="ECO:0000256" key="2">
    <source>
        <dbReference type="ARBA" id="ARBA00022448"/>
    </source>
</evidence>
<protein>
    <submittedName>
        <fullName evidence="13">Uncharacterized protein</fullName>
    </submittedName>
</protein>
<comment type="subcellular location">
    <subcellularLocation>
        <location evidence="1">Membrane</location>
        <topology evidence="1">Multi-pass membrane protein</topology>
    </subcellularLocation>
</comment>
<evidence type="ECO:0000313" key="15">
    <source>
        <dbReference type="Proteomes" id="UP000663870"/>
    </source>
</evidence>
<dbReference type="EMBL" id="CAJNOH010000109">
    <property type="protein sequence ID" value="CAF0875323.1"/>
    <property type="molecule type" value="Genomic_DNA"/>
</dbReference>
<evidence type="ECO:0000256" key="6">
    <source>
        <dbReference type="ARBA" id="ARBA00023053"/>
    </source>
</evidence>
<organism evidence="13 15">
    <name type="scientific">Rotaria sordida</name>
    <dbReference type="NCBI Taxonomy" id="392033"/>
    <lineage>
        <taxon>Eukaryota</taxon>
        <taxon>Metazoa</taxon>
        <taxon>Spiralia</taxon>
        <taxon>Gnathifera</taxon>
        <taxon>Rotifera</taxon>
        <taxon>Eurotatoria</taxon>
        <taxon>Bdelloidea</taxon>
        <taxon>Philodinida</taxon>
        <taxon>Philodinidae</taxon>
        <taxon>Rotaria</taxon>
    </lineage>
</organism>
<keyword evidence="9 11" id="KW-0739">Sodium transport</keyword>
<evidence type="ECO:0000256" key="1">
    <source>
        <dbReference type="ARBA" id="ARBA00004141"/>
    </source>
</evidence>
<name>A0A813VEG1_9BILA</name>
<dbReference type="Gene3D" id="1.10.287.770">
    <property type="entry name" value="YojJ-like"/>
    <property type="match status" value="1"/>
</dbReference>
<evidence type="ECO:0000256" key="4">
    <source>
        <dbReference type="ARBA" id="ARBA00022692"/>
    </source>
</evidence>
<dbReference type="GO" id="GO:0015280">
    <property type="term" value="F:ligand-gated sodium channel activity"/>
    <property type="evidence" value="ECO:0007669"/>
    <property type="project" value="TreeGrafter"/>
</dbReference>
<keyword evidence="4 11" id="KW-0812">Transmembrane</keyword>
<keyword evidence="10 11" id="KW-0407">Ion channel</keyword>
<keyword evidence="15" id="KW-1185">Reference proteome</keyword>
<evidence type="ECO:0000256" key="5">
    <source>
        <dbReference type="ARBA" id="ARBA00022989"/>
    </source>
</evidence>
<keyword evidence="7 11" id="KW-0406">Ion transport</keyword>
<keyword evidence="5 12" id="KW-1133">Transmembrane helix</keyword>
<proteinExistence type="inferred from homology"/>
<reference evidence="13" key="1">
    <citation type="submission" date="2021-02" db="EMBL/GenBank/DDBJ databases">
        <authorList>
            <person name="Nowell W R."/>
        </authorList>
    </citation>
    <scope>NUCLEOTIDE SEQUENCE</scope>
</reference>
<keyword evidence="2 11" id="KW-0813">Transport</keyword>
<dbReference type="Proteomes" id="UP000663854">
    <property type="component" value="Unassembled WGS sequence"/>
</dbReference>
<dbReference type="Pfam" id="PF00858">
    <property type="entry name" value="ASC"/>
    <property type="match status" value="1"/>
</dbReference>
<comment type="caution">
    <text evidence="13">The sequence shown here is derived from an EMBL/GenBank/DDBJ whole genome shotgun (WGS) entry which is preliminary data.</text>
</comment>
<evidence type="ECO:0000256" key="8">
    <source>
        <dbReference type="ARBA" id="ARBA00023136"/>
    </source>
</evidence>
<dbReference type="AlphaFoldDB" id="A0A813VEG1"/>
<keyword evidence="3 11" id="KW-0894">Sodium channel</keyword>